<reference evidence="5 7" key="2">
    <citation type="journal article" date="2017" name="Int. J. Syst. Evol. Microbiol.">
        <title>Mycobacterium talmoniae sp. nov., a slowly growing mycobacterium isolated from human respiratory samples.</title>
        <authorList>
            <person name="Davidson R.M."/>
            <person name="DeGroote M.A."/>
            <person name="Marola J.L."/>
            <person name="Buss S."/>
            <person name="Jones V."/>
            <person name="McNeil M.R."/>
            <person name="Freifeld A.G."/>
            <person name="Elaine Epperson L."/>
            <person name="Hasan N.A."/>
            <person name="Jackson M."/>
            <person name="Iwen P.C."/>
            <person name="Salfinger M."/>
            <person name="Strong M."/>
        </authorList>
    </citation>
    <scope>NUCLEOTIDE SEQUENCE [LARGE SCALE GENOMIC DNA]</scope>
    <source>
        <strain evidence="5 7">ATCC BAA-2683</strain>
    </source>
</reference>
<accession>A0A1S1NLK6</accession>
<dbReference type="PRINTS" id="PR00081">
    <property type="entry name" value="GDHRDH"/>
</dbReference>
<dbReference type="InterPro" id="IPR057326">
    <property type="entry name" value="KR_dom"/>
</dbReference>
<name>A0A1S1NLK6_9MYCO</name>
<dbReference type="Proteomes" id="UP000179734">
    <property type="component" value="Unassembled WGS sequence"/>
</dbReference>
<sequence>MGELAGKTALVIGATSGIGRQTAVRFVAEGAHVFVTGRRQAELDELAAEYGSAVTAVRNDVTNVAELDDLFDAIRARQRGLDVVVATAIGGSLATLEDLMLEHFDETFVGYLRGIVFAVQKALPLLNAGASVIVTGSTATTRGTAAFGAYSAAKAALRQFVRVWAVELGPRGIRVNTVNPGPIETAALKSQAAGPEDVQRVLDAEAARVPLGRIGQPNEVAEAMVFLASDRASFVTGGELFVDGAQGQA</sequence>
<organism evidence="4 6">
    <name type="scientific">Mycobacterium talmoniae</name>
    <dbReference type="NCBI Taxonomy" id="1858794"/>
    <lineage>
        <taxon>Bacteria</taxon>
        <taxon>Bacillati</taxon>
        <taxon>Actinomycetota</taxon>
        <taxon>Actinomycetes</taxon>
        <taxon>Mycobacteriales</taxon>
        <taxon>Mycobacteriaceae</taxon>
        <taxon>Mycobacterium</taxon>
    </lineage>
</organism>
<reference evidence="5" key="3">
    <citation type="submission" date="2018-01" db="EMBL/GenBank/DDBJ databases">
        <authorList>
            <person name="Gaut B.S."/>
            <person name="Morton B.R."/>
            <person name="Clegg M.T."/>
            <person name="Duvall M.R."/>
        </authorList>
    </citation>
    <scope>NUCLEOTIDE SEQUENCE</scope>
    <source>
        <strain evidence="5">ATCC BAA-2683</strain>
    </source>
</reference>
<reference evidence="4 6" key="1">
    <citation type="submission" date="2016-10" db="EMBL/GenBank/DDBJ databases">
        <title>Genome sequence of Mycobacterium talmonii.</title>
        <authorList>
            <person name="Greninger A.L."/>
            <person name="Elliott B."/>
            <person name="Vasireddy S."/>
            <person name="Vasireddy R."/>
        </authorList>
    </citation>
    <scope>NUCLEOTIDE SEQUENCE [LARGE SCALE GENOMIC DNA]</scope>
    <source>
        <strain evidence="4">MO-5499</strain>
        <strain evidence="6">NE-TNMC-100812</strain>
    </source>
</reference>
<dbReference type="InterPro" id="IPR002347">
    <property type="entry name" value="SDR_fam"/>
</dbReference>
<dbReference type="Gene3D" id="3.40.50.720">
    <property type="entry name" value="NAD(P)-binding Rossmann-like Domain"/>
    <property type="match status" value="1"/>
</dbReference>
<evidence type="ECO:0000313" key="6">
    <source>
        <dbReference type="Proteomes" id="UP000179734"/>
    </source>
</evidence>
<dbReference type="EC" id="1.1.1.119" evidence="5"/>
<evidence type="ECO:0000313" key="5">
    <source>
        <dbReference type="EMBL" id="PQM47452.1"/>
    </source>
</evidence>
<proteinExistence type="inferred from homology"/>
<protein>
    <submittedName>
        <fullName evidence="5">Glucose 1-dehydrogenase</fullName>
        <ecNumber evidence="5">1.1.1.119</ecNumber>
    </submittedName>
    <submittedName>
        <fullName evidence="4">Short-chain dehydrogenase</fullName>
    </submittedName>
</protein>
<dbReference type="CDD" id="cd05233">
    <property type="entry name" value="SDR_c"/>
    <property type="match status" value="1"/>
</dbReference>
<evidence type="ECO:0000313" key="4">
    <source>
        <dbReference type="EMBL" id="OHV04937.1"/>
    </source>
</evidence>
<gene>
    <name evidence="4" type="ORF">BKN37_07810</name>
    <name evidence="5" type="ORF">C1Y40_02375</name>
</gene>
<evidence type="ECO:0000313" key="7">
    <source>
        <dbReference type="Proteomes" id="UP000238296"/>
    </source>
</evidence>
<evidence type="ECO:0000256" key="1">
    <source>
        <dbReference type="ARBA" id="ARBA00006484"/>
    </source>
</evidence>
<dbReference type="Proteomes" id="UP000238296">
    <property type="component" value="Unassembled WGS sequence"/>
</dbReference>
<dbReference type="EMBL" id="PPEA01000335">
    <property type="protein sequence ID" value="PQM47452.1"/>
    <property type="molecule type" value="Genomic_DNA"/>
</dbReference>
<feature type="domain" description="Ketoreductase" evidence="3">
    <location>
        <begin position="7"/>
        <end position="186"/>
    </location>
</feature>
<dbReference type="SUPFAM" id="SSF51735">
    <property type="entry name" value="NAD(P)-binding Rossmann-fold domains"/>
    <property type="match status" value="1"/>
</dbReference>
<keyword evidence="6" id="KW-1185">Reference proteome</keyword>
<dbReference type="Pfam" id="PF13561">
    <property type="entry name" value="adh_short_C2"/>
    <property type="match status" value="1"/>
</dbReference>
<dbReference type="GO" id="GO:0047935">
    <property type="term" value="F:glucose 1-dehydrogenase (NADP+) activity"/>
    <property type="evidence" value="ECO:0007669"/>
    <property type="project" value="UniProtKB-EC"/>
</dbReference>
<dbReference type="FunFam" id="3.40.50.720:FF:000084">
    <property type="entry name" value="Short-chain dehydrogenase reductase"/>
    <property type="match status" value="1"/>
</dbReference>
<dbReference type="InterPro" id="IPR020904">
    <property type="entry name" value="Sc_DH/Rdtase_CS"/>
</dbReference>
<dbReference type="SMART" id="SM00822">
    <property type="entry name" value="PKS_KR"/>
    <property type="match status" value="1"/>
</dbReference>
<comment type="similarity">
    <text evidence="1">Belongs to the short-chain dehydrogenases/reductases (SDR) family.</text>
</comment>
<evidence type="ECO:0000256" key="2">
    <source>
        <dbReference type="ARBA" id="ARBA00023002"/>
    </source>
</evidence>
<dbReference type="EMBL" id="MLQM01000027">
    <property type="protein sequence ID" value="OHV04937.1"/>
    <property type="molecule type" value="Genomic_DNA"/>
</dbReference>
<dbReference type="PROSITE" id="PS00061">
    <property type="entry name" value="ADH_SHORT"/>
    <property type="match status" value="1"/>
</dbReference>
<dbReference type="RefSeq" id="WP_071024107.1">
    <property type="nucleotide sequence ID" value="NZ_MLQM01000027.1"/>
</dbReference>
<dbReference type="PANTHER" id="PTHR43669:SF3">
    <property type="entry name" value="ALCOHOL DEHYDROGENASE, PUTATIVE (AFU_ORTHOLOGUE AFUA_3G03445)-RELATED"/>
    <property type="match status" value="1"/>
</dbReference>
<evidence type="ECO:0000259" key="3">
    <source>
        <dbReference type="SMART" id="SM00822"/>
    </source>
</evidence>
<dbReference type="InterPro" id="IPR036291">
    <property type="entry name" value="NAD(P)-bd_dom_sf"/>
</dbReference>
<dbReference type="PANTHER" id="PTHR43669">
    <property type="entry name" value="5-KETO-D-GLUCONATE 5-REDUCTASE"/>
    <property type="match status" value="1"/>
</dbReference>
<dbReference type="AlphaFoldDB" id="A0A1S1NLK6"/>
<keyword evidence="2 5" id="KW-0560">Oxidoreductase</keyword>
<comment type="caution">
    <text evidence="4">The sequence shown here is derived from an EMBL/GenBank/DDBJ whole genome shotgun (WGS) entry which is preliminary data.</text>
</comment>